<reference evidence="1" key="1">
    <citation type="submission" date="2023-06" db="EMBL/GenBank/DDBJ databases">
        <title>Genomic analysis of the entomopathogenic nematode Steinernema hermaphroditum.</title>
        <authorList>
            <person name="Schwarz E.M."/>
            <person name="Heppert J.K."/>
            <person name="Baniya A."/>
            <person name="Schwartz H.T."/>
            <person name="Tan C.-H."/>
            <person name="Antoshechkin I."/>
            <person name="Sternberg P.W."/>
            <person name="Goodrich-Blair H."/>
            <person name="Dillman A.R."/>
        </authorList>
    </citation>
    <scope>NUCLEOTIDE SEQUENCE</scope>
    <source>
        <strain evidence="1">PS9179</strain>
        <tissue evidence="1">Whole animal</tissue>
    </source>
</reference>
<organism evidence="1 2">
    <name type="scientific">Steinernema hermaphroditum</name>
    <dbReference type="NCBI Taxonomy" id="289476"/>
    <lineage>
        <taxon>Eukaryota</taxon>
        <taxon>Metazoa</taxon>
        <taxon>Ecdysozoa</taxon>
        <taxon>Nematoda</taxon>
        <taxon>Chromadorea</taxon>
        <taxon>Rhabditida</taxon>
        <taxon>Tylenchina</taxon>
        <taxon>Panagrolaimomorpha</taxon>
        <taxon>Strongyloidoidea</taxon>
        <taxon>Steinernematidae</taxon>
        <taxon>Steinernema</taxon>
    </lineage>
</organism>
<dbReference type="GO" id="GO:0071008">
    <property type="term" value="C:U2-type post-mRNA release spliceosomal complex"/>
    <property type="evidence" value="ECO:0007669"/>
    <property type="project" value="TreeGrafter"/>
</dbReference>
<dbReference type="PANTHER" id="PTHR23329">
    <property type="entry name" value="TUFTELIN-INTERACTING PROTEIN 11-RELATED"/>
    <property type="match status" value="1"/>
</dbReference>
<evidence type="ECO:0000313" key="1">
    <source>
        <dbReference type="EMBL" id="KAK0418535.1"/>
    </source>
</evidence>
<name>A0AA39M2T8_9BILA</name>
<dbReference type="Proteomes" id="UP001175271">
    <property type="component" value="Unassembled WGS sequence"/>
</dbReference>
<sequence length="226" mass="26458">MYCDEEIEFDEGLEPRDPGDLGNIIADLTTSIKSIDLDIWRDYSHNEFMTMRYFLEQGKLEEDQASHLLMKHFFPRFHRMLDHLLSGRGHKRADIAEWYLHWKSMIPGTLLQRTDVLDQLLIALRIMHSFLVNSRRSTSQPTSKKREIPVPTPDLSRMTISKWTEILAAQHNIAFAPLAGKRFESNQLYRMGDERIYFLDKVVYIYDPLIKKYAPTSPAALVNRCL</sequence>
<dbReference type="EMBL" id="JAUCMV010000002">
    <property type="protein sequence ID" value="KAK0418535.1"/>
    <property type="molecule type" value="Genomic_DNA"/>
</dbReference>
<accession>A0AA39M2T8</accession>
<dbReference type="PANTHER" id="PTHR23329:SF1">
    <property type="entry name" value="TUFTELIN-INTERACTING PROTEIN 11"/>
    <property type="match status" value="1"/>
</dbReference>
<keyword evidence="2" id="KW-1185">Reference proteome</keyword>
<gene>
    <name evidence="1" type="ORF">QR680_013623</name>
</gene>
<proteinExistence type="predicted"/>
<protein>
    <submittedName>
        <fullName evidence="1">Uncharacterized protein</fullName>
    </submittedName>
</protein>
<dbReference type="AlphaFoldDB" id="A0AA39M2T8"/>
<evidence type="ECO:0000313" key="2">
    <source>
        <dbReference type="Proteomes" id="UP001175271"/>
    </source>
</evidence>
<dbReference type="InterPro" id="IPR045211">
    <property type="entry name" value="TFP11/STIP/Ntr1"/>
</dbReference>
<dbReference type="GO" id="GO:0000390">
    <property type="term" value="P:spliceosomal complex disassembly"/>
    <property type="evidence" value="ECO:0007669"/>
    <property type="project" value="InterPro"/>
</dbReference>
<comment type="caution">
    <text evidence="1">The sequence shown here is derived from an EMBL/GenBank/DDBJ whole genome shotgun (WGS) entry which is preliminary data.</text>
</comment>